<evidence type="ECO:0000256" key="12">
    <source>
        <dbReference type="ARBA" id="ARBA00048032"/>
    </source>
</evidence>
<dbReference type="RefSeq" id="WP_185720571.1">
    <property type="nucleotide sequence ID" value="NZ_BAAAWI010000001.1"/>
</dbReference>
<dbReference type="NCBIfam" id="NF008559">
    <property type="entry name" value="PRK11504.1"/>
    <property type="match status" value="1"/>
</dbReference>
<dbReference type="Pfam" id="PF01179">
    <property type="entry name" value="Cu_amine_oxid"/>
    <property type="match status" value="1"/>
</dbReference>
<dbReference type="InterPro" id="IPR015798">
    <property type="entry name" value="Cu_amine_oxidase_C"/>
</dbReference>
<dbReference type="Pfam" id="PF21994">
    <property type="entry name" value="AGAO-like_N2"/>
    <property type="match status" value="1"/>
</dbReference>
<evidence type="ECO:0000256" key="1">
    <source>
        <dbReference type="ARBA" id="ARBA00001935"/>
    </source>
</evidence>
<dbReference type="InterPro" id="IPR049947">
    <property type="entry name" value="Cu_Am_Ox_Cu-bd"/>
</dbReference>
<evidence type="ECO:0000259" key="16">
    <source>
        <dbReference type="Pfam" id="PF01179"/>
    </source>
</evidence>
<reference evidence="19 20" key="1">
    <citation type="submission" date="2020-08" db="EMBL/GenBank/DDBJ databases">
        <authorList>
            <person name="Mo P."/>
        </authorList>
    </citation>
    <scope>NUCLEOTIDE SEQUENCE [LARGE SCALE GENOMIC DNA]</scope>
    <source>
        <strain evidence="19 20">CGMCC 4.1532</strain>
    </source>
</reference>
<comment type="catalytic activity">
    <reaction evidence="12">
        <text>a primary methyl amine + O2 + H2O = an aldehyde + H2O2 + NH4(+)</text>
        <dbReference type="Rhea" id="RHEA:16153"/>
        <dbReference type="ChEBI" id="CHEBI:15377"/>
        <dbReference type="ChEBI" id="CHEBI:15379"/>
        <dbReference type="ChEBI" id="CHEBI:16240"/>
        <dbReference type="ChEBI" id="CHEBI:17478"/>
        <dbReference type="ChEBI" id="CHEBI:28938"/>
        <dbReference type="ChEBI" id="CHEBI:228804"/>
        <dbReference type="EC" id="1.4.3.21"/>
    </reaction>
</comment>
<dbReference type="InterPro" id="IPR036460">
    <property type="entry name" value="Cu_amine_oxidase_C_sf"/>
</dbReference>
<feature type="domain" description="AGAO-like N2" evidence="18">
    <location>
        <begin position="16"/>
        <end position="88"/>
    </location>
</feature>
<evidence type="ECO:0000313" key="19">
    <source>
        <dbReference type="EMBL" id="QNG53745.1"/>
    </source>
</evidence>
<dbReference type="InterPro" id="IPR016182">
    <property type="entry name" value="Cu_amine_oxidase_N-reg"/>
</dbReference>
<keyword evidence="10" id="KW-1015">Disulfide bond</keyword>
<evidence type="ECO:0000256" key="10">
    <source>
        <dbReference type="ARBA" id="ARBA00023157"/>
    </source>
</evidence>
<dbReference type="SUPFAM" id="SSF54416">
    <property type="entry name" value="Amine oxidase N-terminal region"/>
    <property type="match status" value="2"/>
</dbReference>
<dbReference type="FunFam" id="2.70.98.20:FF:000001">
    <property type="entry name" value="Amine oxidase"/>
    <property type="match status" value="1"/>
</dbReference>
<evidence type="ECO:0000256" key="13">
    <source>
        <dbReference type="PIRSR" id="PIRSR600269-50"/>
    </source>
</evidence>
<dbReference type="AlphaFoldDB" id="A0A7G7MLT4"/>
<evidence type="ECO:0000256" key="4">
    <source>
        <dbReference type="ARBA" id="ARBA00007983"/>
    </source>
</evidence>
<dbReference type="Gene3D" id="3.10.450.40">
    <property type="match status" value="2"/>
</dbReference>
<dbReference type="GO" id="GO:0009308">
    <property type="term" value="P:amine metabolic process"/>
    <property type="evidence" value="ECO:0007669"/>
    <property type="project" value="UniProtKB-UniRule"/>
</dbReference>
<evidence type="ECO:0000259" key="17">
    <source>
        <dbReference type="Pfam" id="PF02728"/>
    </source>
</evidence>
<organism evidence="19 20">
    <name type="scientific">Pseudonocardia petroleophila</name>
    <dbReference type="NCBI Taxonomy" id="37331"/>
    <lineage>
        <taxon>Bacteria</taxon>
        <taxon>Bacillati</taxon>
        <taxon>Actinomycetota</taxon>
        <taxon>Actinomycetes</taxon>
        <taxon>Pseudonocardiales</taxon>
        <taxon>Pseudonocardiaceae</taxon>
        <taxon>Pseudonocardia</taxon>
    </lineage>
</organism>
<proteinExistence type="inferred from homology"/>
<feature type="active site" description="Proton acceptor" evidence="13">
    <location>
        <position position="295"/>
    </location>
</feature>
<keyword evidence="7 13" id="KW-0801">TPQ</keyword>
<keyword evidence="20" id="KW-1185">Reference proteome</keyword>
<evidence type="ECO:0000256" key="8">
    <source>
        <dbReference type="ARBA" id="ARBA00023002"/>
    </source>
</evidence>
<dbReference type="EC" id="1.4.3.-" evidence="15"/>
<evidence type="ECO:0000256" key="9">
    <source>
        <dbReference type="ARBA" id="ARBA00023008"/>
    </source>
</evidence>
<evidence type="ECO:0000256" key="6">
    <source>
        <dbReference type="ARBA" id="ARBA00022723"/>
    </source>
</evidence>
<evidence type="ECO:0000259" key="18">
    <source>
        <dbReference type="Pfam" id="PF21994"/>
    </source>
</evidence>
<dbReference type="PANTHER" id="PTHR10638">
    <property type="entry name" value="COPPER AMINE OXIDASE"/>
    <property type="match status" value="1"/>
</dbReference>
<comment type="PTM">
    <text evidence="14 15">Topaquinone (TPQ) is generated by copper-dependent autoxidation of a specific tyrosyl residue.</text>
</comment>
<evidence type="ECO:0000256" key="15">
    <source>
        <dbReference type="RuleBase" id="RU000672"/>
    </source>
</evidence>
<dbReference type="Proteomes" id="UP000515728">
    <property type="component" value="Chromosome"/>
</dbReference>
<dbReference type="PANTHER" id="PTHR10638:SF86">
    <property type="entry name" value="COPPER AMINE OXIDASE 1-RELATED"/>
    <property type="match status" value="1"/>
</dbReference>
<feature type="modified residue" description="2',4',5'-topaquinone" evidence="14">
    <location>
        <position position="379"/>
    </location>
</feature>
<dbReference type="GO" id="GO:0008131">
    <property type="term" value="F:primary methylamine oxidase activity"/>
    <property type="evidence" value="ECO:0007669"/>
    <property type="project" value="UniProtKB-EC"/>
</dbReference>
<dbReference type="EMBL" id="CP060131">
    <property type="protein sequence ID" value="QNG53745.1"/>
    <property type="molecule type" value="Genomic_DNA"/>
</dbReference>
<comment type="cofactor">
    <cofactor evidence="1">
        <name>Cu cation</name>
        <dbReference type="ChEBI" id="CHEBI:23378"/>
    </cofactor>
</comment>
<evidence type="ECO:0000256" key="2">
    <source>
        <dbReference type="ARBA" id="ARBA00001936"/>
    </source>
</evidence>
<name>A0A7G7MLT4_9PSEU</name>
<gene>
    <name evidence="19" type="ORF">H6H00_07355</name>
</gene>
<evidence type="ECO:0000256" key="14">
    <source>
        <dbReference type="PIRSR" id="PIRSR600269-51"/>
    </source>
</evidence>
<sequence>MTLAETRTTHPLELTTAAEVDAVRTALVEAGLLGESVRFAFFAPEEPVKSAVLDGTAADRRFRAVLLDVATGRSVDTVVSATSGEVVSSRELDPPVDGQPPIIDTEFEMIEEILNAEPAWLAALEARGIAPESVRAVPLSAGVYEIPGEVGRRIVRAFGFQQDHEKDHPWAHPIDGLVAYVDLTGRSVDRVIDTGPVPVPSTSGNFDDPAFVGEPRTTLKPIEITQPDGPSFSVEGNRVRWEKWDLRIGFNEREGLTLHQISFDGRPVVYRASVAEMVVPYADPAPVRFWQNYFDCGEYMFARYADSLQLGCDCLGEIHYLDAVIADDLGHPKTITNAICMHEEDTGVLWKHSDLFTGSAETRRQRRMVFSFFTPIGNYDYGFYWYLYLDGTIQLEVKATGIVFTAAAPSEYATEVAPGLMAPFHQHLFSARLDMTVDGVANAVDEVQAQRVPVGPENPYGNAFRRARTRLTTESDAQRLADTSVGRTWHIVNPDVQNALGQDVGYALIPEGRPAMLADESSSIHARATFATKHLWVTKYDPAERYPAGDFVNQNPGGAGLPAWVAADRPVDGEDIVVWHTFGTTHFPRPEDWPVMPVDHTGFTLKPVGFFDRNPTLDVPSSGGKHCS</sequence>
<comment type="subunit">
    <text evidence="5">Homodimer.</text>
</comment>
<comment type="cofactor">
    <cofactor evidence="3">
        <name>Zn(2+)</name>
        <dbReference type="ChEBI" id="CHEBI:29105"/>
    </cofactor>
</comment>
<dbReference type="GO" id="GO:0005507">
    <property type="term" value="F:copper ion binding"/>
    <property type="evidence" value="ECO:0007669"/>
    <property type="project" value="InterPro"/>
</dbReference>
<dbReference type="InterPro" id="IPR054157">
    <property type="entry name" value="AGAO-like_N2"/>
</dbReference>
<evidence type="ECO:0000256" key="11">
    <source>
        <dbReference type="ARBA" id="ARBA00023211"/>
    </source>
</evidence>
<keyword evidence="11" id="KW-0464">Manganese</keyword>
<dbReference type="InterPro" id="IPR000269">
    <property type="entry name" value="Cu_amine_oxidase"/>
</dbReference>
<keyword evidence="6 15" id="KW-0479">Metal-binding</keyword>
<evidence type="ECO:0000256" key="5">
    <source>
        <dbReference type="ARBA" id="ARBA00011738"/>
    </source>
</evidence>
<dbReference type="SUPFAM" id="SSF49998">
    <property type="entry name" value="Amine oxidase catalytic domain"/>
    <property type="match status" value="1"/>
</dbReference>
<feature type="domain" description="Copper amine oxidase N3-terminal" evidence="17">
    <location>
        <begin position="100"/>
        <end position="188"/>
    </location>
</feature>
<evidence type="ECO:0000313" key="20">
    <source>
        <dbReference type="Proteomes" id="UP000515728"/>
    </source>
</evidence>
<keyword evidence="9 15" id="KW-0186">Copper</keyword>
<keyword evidence="8 15" id="KW-0560">Oxidoreductase</keyword>
<protein>
    <recommendedName>
        <fullName evidence="15">Amine oxidase</fullName>
        <ecNumber evidence="15">1.4.3.-</ecNumber>
    </recommendedName>
</protein>
<evidence type="ECO:0000256" key="7">
    <source>
        <dbReference type="ARBA" id="ARBA00022772"/>
    </source>
</evidence>
<dbReference type="Pfam" id="PF02728">
    <property type="entry name" value="Cu_amine_oxidN3"/>
    <property type="match status" value="1"/>
</dbReference>
<feature type="domain" description="Copper amine oxidase catalytic" evidence="16">
    <location>
        <begin position="222"/>
        <end position="617"/>
    </location>
</feature>
<dbReference type="KEGG" id="ppel:H6H00_07355"/>
<comment type="cofactor">
    <cofactor evidence="2">
        <name>Mn(2+)</name>
        <dbReference type="ChEBI" id="CHEBI:29035"/>
    </cofactor>
</comment>
<dbReference type="PROSITE" id="PS01165">
    <property type="entry name" value="COPPER_AMINE_OXID_2"/>
    <property type="match status" value="1"/>
</dbReference>
<accession>A0A7G7MLT4</accession>
<dbReference type="GO" id="GO:0048038">
    <property type="term" value="F:quinone binding"/>
    <property type="evidence" value="ECO:0007669"/>
    <property type="project" value="InterPro"/>
</dbReference>
<dbReference type="Gene3D" id="2.70.98.20">
    <property type="entry name" value="Copper amine oxidase, catalytic domain"/>
    <property type="match status" value="1"/>
</dbReference>
<evidence type="ECO:0000256" key="3">
    <source>
        <dbReference type="ARBA" id="ARBA00001947"/>
    </source>
</evidence>
<feature type="active site" description="Schiff-base intermediate with substrate; via topaquinone" evidence="13">
    <location>
        <position position="379"/>
    </location>
</feature>
<comment type="cofactor">
    <cofactor evidence="15">
        <name>Cu cation</name>
        <dbReference type="ChEBI" id="CHEBI:23378"/>
    </cofactor>
    <text evidence="15">Contains 1 topaquinone per subunit.</text>
</comment>
<comment type="similarity">
    <text evidence="4 15">Belongs to the copper/topaquinone oxidase family.</text>
</comment>
<dbReference type="InterPro" id="IPR015802">
    <property type="entry name" value="Cu_amine_oxidase_N3"/>
</dbReference>